<name>A0AAV3Z6J4_9GAST</name>
<dbReference type="Pfam" id="PF13181">
    <property type="entry name" value="TPR_8"/>
    <property type="match status" value="2"/>
</dbReference>
<feature type="compositionally biased region" description="Polar residues" evidence="2">
    <location>
        <begin position="370"/>
        <end position="382"/>
    </location>
</feature>
<evidence type="ECO:0000313" key="4">
    <source>
        <dbReference type="Proteomes" id="UP000735302"/>
    </source>
</evidence>
<protein>
    <submittedName>
        <fullName evidence="3">Neutrophil cytosol factor 2</fullName>
    </submittedName>
</protein>
<dbReference type="InterPro" id="IPR011990">
    <property type="entry name" value="TPR-like_helical_dom_sf"/>
</dbReference>
<dbReference type="SMART" id="SM00028">
    <property type="entry name" value="TPR"/>
    <property type="match status" value="2"/>
</dbReference>
<keyword evidence="1" id="KW-0802">TPR repeat</keyword>
<dbReference type="SUPFAM" id="SSF48452">
    <property type="entry name" value="TPR-like"/>
    <property type="match status" value="1"/>
</dbReference>
<evidence type="ECO:0000256" key="1">
    <source>
        <dbReference type="PROSITE-ProRule" id="PRU00339"/>
    </source>
</evidence>
<reference evidence="3 4" key="1">
    <citation type="journal article" date="2021" name="Elife">
        <title>Chloroplast acquisition without the gene transfer in kleptoplastic sea slugs, Plakobranchus ocellatus.</title>
        <authorList>
            <person name="Maeda T."/>
            <person name="Takahashi S."/>
            <person name="Yoshida T."/>
            <person name="Shimamura S."/>
            <person name="Takaki Y."/>
            <person name="Nagai Y."/>
            <person name="Toyoda A."/>
            <person name="Suzuki Y."/>
            <person name="Arimoto A."/>
            <person name="Ishii H."/>
            <person name="Satoh N."/>
            <person name="Nishiyama T."/>
            <person name="Hasebe M."/>
            <person name="Maruyama T."/>
            <person name="Minagawa J."/>
            <person name="Obokata J."/>
            <person name="Shigenobu S."/>
        </authorList>
    </citation>
    <scope>NUCLEOTIDE SEQUENCE [LARGE SCALE GENOMIC DNA]</scope>
</reference>
<dbReference type="InterPro" id="IPR019734">
    <property type="entry name" value="TPR_rpt"/>
</dbReference>
<dbReference type="PROSITE" id="PS50005">
    <property type="entry name" value="TPR"/>
    <property type="match status" value="2"/>
</dbReference>
<dbReference type="EMBL" id="BLXT01002015">
    <property type="protein sequence ID" value="GFN90222.1"/>
    <property type="molecule type" value="Genomic_DNA"/>
</dbReference>
<feature type="compositionally biased region" description="Polar residues" evidence="2">
    <location>
        <begin position="325"/>
        <end position="362"/>
    </location>
</feature>
<proteinExistence type="predicted"/>
<dbReference type="Gene3D" id="1.25.40.10">
    <property type="entry name" value="Tetratricopeptide repeat domain"/>
    <property type="match status" value="1"/>
</dbReference>
<evidence type="ECO:0000313" key="3">
    <source>
        <dbReference type="EMBL" id="GFN90222.1"/>
    </source>
</evidence>
<feature type="repeat" description="TPR" evidence="1">
    <location>
        <begin position="72"/>
        <end position="105"/>
    </location>
</feature>
<organism evidence="3 4">
    <name type="scientific">Plakobranchus ocellatus</name>
    <dbReference type="NCBI Taxonomy" id="259542"/>
    <lineage>
        <taxon>Eukaryota</taxon>
        <taxon>Metazoa</taxon>
        <taxon>Spiralia</taxon>
        <taxon>Lophotrochozoa</taxon>
        <taxon>Mollusca</taxon>
        <taxon>Gastropoda</taxon>
        <taxon>Heterobranchia</taxon>
        <taxon>Euthyneura</taxon>
        <taxon>Panpulmonata</taxon>
        <taxon>Sacoglossa</taxon>
        <taxon>Placobranchoidea</taxon>
        <taxon>Plakobranchidae</taxon>
        <taxon>Plakobranchus</taxon>
    </lineage>
</organism>
<gene>
    <name evidence="3" type="ORF">PoB_001672800</name>
</gene>
<dbReference type="Proteomes" id="UP000735302">
    <property type="component" value="Unassembled WGS sequence"/>
</dbReference>
<accession>A0AAV3Z6J4</accession>
<feature type="compositionally biased region" description="Low complexity" evidence="2">
    <location>
        <begin position="282"/>
        <end position="294"/>
    </location>
</feature>
<dbReference type="AlphaFoldDB" id="A0AAV3Z6J4"/>
<dbReference type="PANTHER" id="PTHR15175">
    <property type="entry name" value="NEUTROPHIL CYTOSOLIC FACTOR 2, NEUTROPHIL NADPH OXIDASE FACTOR 2"/>
    <property type="match status" value="1"/>
</dbReference>
<feature type="repeat" description="TPR" evidence="1">
    <location>
        <begin position="38"/>
        <end position="71"/>
    </location>
</feature>
<evidence type="ECO:0000256" key="2">
    <source>
        <dbReference type="SAM" id="MobiDB-lite"/>
    </source>
</evidence>
<sequence length="427" mass="47183">MDLKDTIAKWHAAMCLLEERTDLEKAVGVLLSIRVPSAKTYHNIGCIRMLQALYSEAIQYFSQSLEQDKYLALSYFLRGICYHKTQRHDRAELDFLTAQSMSPQDGIDYRQLGADFLLTPGYLGDCLKITRETFARKTNRQLPECDIKSCLFYPPKKMVQNLTKQDFLGKAKIISSTEEVDIIYATDKMANYSGISMNTTDSSSLSSQVPRQSRVIVTPGGAEIIVPPHPRRPPPALPPPINNRAPANSRQNVQLQRQKSKSAENILDGDWEVGSKSPISMSGSNSGSRLNLRSVQIPKLDTTVKPSPRPRPVLPQTLPRKKPTQQESNVSSGLPGQARPFSTLQQRLPSNTPQHLQSTKPQVTPDFRAINSSSVNSTTMEETSGRKTVKQLAGMLAAPLGRPKAAVTTGTTAKSPKPVRPPPPSNR</sequence>
<dbReference type="PANTHER" id="PTHR15175:SF0">
    <property type="entry name" value="SH3 DOMAIN-CONTAINING PROTEIN C23A1.17"/>
    <property type="match status" value="1"/>
</dbReference>
<feature type="region of interest" description="Disordered" evidence="2">
    <location>
        <begin position="222"/>
        <end position="427"/>
    </location>
</feature>
<feature type="compositionally biased region" description="Pro residues" evidence="2">
    <location>
        <begin position="418"/>
        <end position="427"/>
    </location>
</feature>
<keyword evidence="4" id="KW-1185">Reference proteome</keyword>
<comment type="caution">
    <text evidence="3">The sequence shown here is derived from an EMBL/GenBank/DDBJ whole genome shotgun (WGS) entry which is preliminary data.</text>
</comment>
<dbReference type="InterPro" id="IPR051864">
    <property type="entry name" value="NCF2_NOXA1"/>
</dbReference>